<evidence type="ECO:0000259" key="1">
    <source>
        <dbReference type="Pfam" id="PF21789"/>
    </source>
</evidence>
<comment type="caution">
    <text evidence="2">The sequence shown here is derived from an EMBL/GenBank/DDBJ whole genome shotgun (WGS) entry which is preliminary data.</text>
</comment>
<name>A0AAV0WSY8_9HEMI</name>
<dbReference type="PANTHER" id="PTHR47577">
    <property type="entry name" value="THAP DOMAIN-CONTAINING PROTEIN 6"/>
    <property type="match status" value="1"/>
</dbReference>
<gene>
    <name evidence="2" type="ORF">MEUPH1_LOCUS14555</name>
</gene>
<dbReference type="Proteomes" id="UP001160148">
    <property type="component" value="Unassembled WGS sequence"/>
</dbReference>
<evidence type="ECO:0000313" key="2">
    <source>
        <dbReference type="EMBL" id="CAI6359114.1"/>
    </source>
</evidence>
<evidence type="ECO:0000313" key="3">
    <source>
        <dbReference type="Proteomes" id="UP001160148"/>
    </source>
</evidence>
<dbReference type="AlphaFoldDB" id="A0AAV0WSY8"/>
<dbReference type="PANTHER" id="PTHR47577:SF2">
    <property type="entry name" value="THAP DOMAIN CONTAINING 9"/>
    <property type="match status" value="1"/>
</dbReference>
<sequence length="150" mass="17358">MILLLQNAIQMFQDLHSKGFINSLLTYKTSQDHIETTFSAIRSRLGYNNNPTCRQFKEAYKRILVHSEIVGSQFGNCALLDNTKHLTVDSSVKEKELVFKINDTWIPNSHLLDHDYFDSYMNITKFVEDTSEYIAGFVVKKILKLIAKLH</sequence>
<dbReference type="InterPro" id="IPR048367">
    <property type="entry name" value="TNP-like_RNaseH_C"/>
</dbReference>
<feature type="domain" description="Transposable element P transposase-like RNase H C-terminal" evidence="1">
    <location>
        <begin position="27"/>
        <end position="61"/>
    </location>
</feature>
<accession>A0AAV0WSY8</accession>
<proteinExistence type="predicted"/>
<keyword evidence="3" id="KW-1185">Reference proteome</keyword>
<organism evidence="2 3">
    <name type="scientific">Macrosiphum euphorbiae</name>
    <name type="common">potato aphid</name>
    <dbReference type="NCBI Taxonomy" id="13131"/>
    <lineage>
        <taxon>Eukaryota</taxon>
        <taxon>Metazoa</taxon>
        <taxon>Ecdysozoa</taxon>
        <taxon>Arthropoda</taxon>
        <taxon>Hexapoda</taxon>
        <taxon>Insecta</taxon>
        <taxon>Pterygota</taxon>
        <taxon>Neoptera</taxon>
        <taxon>Paraneoptera</taxon>
        <taxon>Hemiptera</taxon>
        <taxon>Sternorrhyncha</taxon>
        <taxon>Aphidomorpha</taxon>
        <taxon>Aphidoidea</taxon>
        <taxon>Aphididae</taxon>
        <taxon>Macrosiphini</taxon>
        <taxon>Macrosiphum</taxon>
    </lineage>
</organism>
<reference evidence="2 3" key="1">
    <citation type="submission" date="2023-01" db="EMBL/GenBank/DDBJ databases">
        <authorList>
            <person name="Whitehead M."/>
        </authorList>
    </citation>
    <scope>NUCLEOTIDE SEQUENCE [LARGE SCALE GENOMIC DNA]</scope>
</reference>
<dbReference type="EMBL" id="CARXXK010000002">
    <property type="protein sequence ID" value="CAI6359114.1"/>
    <property type="molecule type" value="Genomic_DNA"/>
</dbReference>
<protein>
    <recommendedName>
        <fullName evidence="1">Transposable element P transposase-like RNase H C-terminal domain-containing protein</fullName>
    </recommendedName>
</protein>
<dbReference type="Pfam" id="PF21789">
    <property type="entry name" value="TNP-like_RNaseH_C"/>
    <property type="match status" value="1"/>
</dbReference>